<dbReference type="PRINTS" id="PR00792">
    <property type="entry name" value="PEPSIN"/>
</dbReference>
<evidence type="ECO:0000256" key="6">
    <source>
        <dbReference type="RuleBase" id="RU000454"/>
    </source>
</evidence>
<evidence type="ECO:0000256" key="5">
    <source>
        <dbReference type="PIRSR" id="PIRSR601461-2"/>
    </source>
</evidence>
<dbReference type="InterPro" id="IPR001969">
    <property type="entry name" value="Aspartic_peptidase_AS"/>
</dbReference>
<name>A0A7J6LQW9_PERCH</name>
<dbReference type="InterPro" id="IPR034164">
    <property type="entry name" value="Pepsin-like_dom"/>
</dbReference>
<organism evidence="9 10">
    <name type="scientific">Perkinsus chesapeaki</name>
    <name type="common">Clam parasite</name>
    <name type="synonym">Perkinsus andrewsi</name>
    <dbReference type="NCBI Taxonomy" id="330153"/>
    <lineage>
        <taxon>Eukaryota</taxon>
        <taxon>Sar</taxon>
        <taxon>Alveolata</taxon>
        <taxon>Perkinsozoa</taxon>
        <taxon>Perkinsea</taxon>
        <taxon>Perkinsida</taxon>
        <taxon>Perkinsidae</taxon>
        <taxon>Perkinsus</taxon>
    </lineage>
</organism>
<keyword evidence="3 6" id="KW-0064">Aspartyl protease</keyword>
<feature type="domain" description="Peptidase A1" evidence="8">
    <location>
        <begin position="65"/>
        <end position="380"/>
    </location>
</feature>
<dbReference type="InterPro" id="IPR021109">
    <property type="entry name" value="Peptidase_aspartic_dom_sf"/>
</dbReference>
<dbReference type="Pfam" id="PF00026">
    <property type="entry name" value="Asp"/>
    <property type="match status" value="1"/>
</dbReference>
<keyword evidence="4 6" id="KW-0378">Hydrolase</keyword>
<dbReference type="OrthoDB" id="771136at2759"/>
<evidence type="ECO:0000313" key="9">
    <source>
        <dbReference type="EMBL" id="KAF4661627.1"/>
    </source>
</evidence>
<keyword evidence="2 6" id="KW-0645">Protease</keyword>
<dbReference type="PANTHER" id="PTHR47966">
    <property type="entry name" value="BETA-SITE APP-CLEAVING ENZYME, ISOFORM A-RELATED"/>
    <property type="match status" value="1"/>
</dbReference>
<dbReference type="EMBL" id="JAAPAO010000371">
    <property type="protein sequence ID" value="KAF4661627.1"/>
    <property type="molecule type" value="Genomic_DNA"/>
</dbReference>
<accession>A0A7J6LQW9</accession>
<proteinExistence type="inferred from homology"/>
<dbReference type="PANTHER" id="PTHR47966:SF51">
    <property type="entry name" value="BETA-SITE APP-CLEAVING ENZYME, ISOFORM A-RELATED"/>
    <property type="match status" value="1"/>
</dbReference>
<evidence type="ECO:0000256" key="4">
    <source>
        <dbReference type="ARBA" id="ARBA00022801"/>
    </source>
</evidence>
<evidence type="ECO:0000256" key="2">
    <source>
        <dbReference type="ARBA" id="ARBA00022670"/>
    </source>
</evidence>
<feature type="chain" id="PRO_5029526063" description="Peptidase A1 domain-containing protein" evidence="7">
    <location>
        <begin position="20"/>
        <end position="380"/>
    </location>
</feature>
<gene>
    <name evidence="9" type="ORF">FOL47_006604</name>
</gene>
<dbReference type="AlphaFoldDB" id="A0A7J6LQW9"/>
<keyword evidence="5" id="KW-1015">Disulfide bond</keyword>
<keyword evidence="7" id="KW-0732">Signal</keyword>
<dbReference type="PROSITE" id="PS00141">
    <property type="entry name" value="ASP_PROTEASE"/>
    <property type="match status" value="2"/>
</dbReference>
<comment type="similarity">
    <text evidence="1 6">Belongs to the peptidase A1 family.</text>
</comment>
<comment type="caution">
    <text evidence="9">The sequence shown here is derived from an EMBL/GenBank/DDBJ whole genome shotgun (WGS) entry which is preliminary data.</text>
</comment>
<dbReference type="Gene3D" id="2.40.70.10">
    <property type="entry name" value="Acid Proteases"/>
    <property type="match status" value="2"/>
</dbReference>
<protein>
    <recommendedName>
        <fullName evidence="8">Peptidase A1 domain-containing protein</fullName>
    </recommendedName>
</protein>
<dbReference type="GO" id="GO:0006508">
    <property type="term" value="P:proteolysis"/>
    <property type="evidence" value="ECO:0007669"/>
    <property type="project" value="UniProtKB-KW"/>
</dbReference>
<sequence>MSKGMLSLWAGLIAAVVEGSMIVLKSPYDSLAARHQARIEYKRSDAARSTNASSVTRLESTKGSYYGPILIGPEGQEEVFSVVFDTGSSKLWVPDATCSTEPCREHKVYHGTRGGRSAMYDEDEDATVTSIQYSTGRVNIRQTWDRVKIGNSTSPYQGFGTAIFETDFPFKGTPFDGVCGLSWTRPYMDSDLDGPTILEAMPDLSAFTFYFSRDPALPSALYLAGTPPPADRMSPGDSIRWFPLVSDSHWDLSAIDVAVNGRRLNMCNREDGMPCHLLVDTGTTDNSFPSDVIGIIEDTVSVEDDCSNYDSLPTITYILKGEEGGEVEVDLTPADYAYTFQGFCDIEISGRDVHSNRGPLWIAGGPFLRAYMTTFDRGKG</sequence>
<dbReference type="SUPFAM" id="SSF50630">
    <property type="entry name" value="Acid proteases"/>
    <property type="match status" value="1"/>
</dbReference>
<evidence type="ECO:0000256" key="7">
    <source>
        <dbReference type="SAM" id="SignalP"/>
    </source>
</evidence>
<feature type="disulfide bond" evidence="5">
    <location>
        <begin position="98"/>
        <end position="103"/>
    </location>
</feature>
<evidence type="ECO:0000256" key="1">
    <source>
        <dbReference type="ARBA" id="ARBA00007447"/>
    </source>
</evidence>
<evidence type="ECO:0000256" key="3">
    <source>
        <dbReference type="ARBA" id="ARBA00022750"/>
    </source>
</evidence>
<feature type="signal peptide" evidence="7">
    <location>
        <begin position="1"/>
        <end position="19"/>
    </location>
</feature>
<dbReference type="InterPro" id="IPR033121">
    <property type="entry name" value="PEPTIDASE_A1"/>
</dbReference>
<dbReference type="GO" id="GO:0004190">
    <property type="term" value="F:aspartic-type endopeptidase activity"/>
    <property type="evidence" value="ECO:0007669"/>
    <property type="project" value="UniProtKB-KW"/>
</dbReference>
<evidence type="ECO:0000259" key="8">
    <source>
        <dbReference type="PROSITE" id="PS51767"/>
    </source>
</evidence>
<evidence type="ECO:0000313" key="10">
    <source>
        <dbReference type="Proteomes" id="UP000591131"/>
    </source>
</evidence>
<dbReference type="CDD" id="cd05471">
    <property type="entry name" value="pepsin_like"/>
    <property type="match status" value="1"/>
</dbReference>
<reference evidence="9 10" key="1">
    <citation type="submission" date="2020-04" db="EMBL/GenBank/DDBJ databases">
        <title>Perkinsus chesapeaki whole genome sequence.</title>
        <authorList>
            <person name="Bogema D.R."/>
        </authorList>
    </citation>
    <scope>NUCLEOTIDE SEQUENCE [LARGE SCALE GENOMIC DNA]</scope>
    <source>
        <strain evidence="9">ATCC PRA-425</strain>
    </source>
</reference>
<dbReference type="Proteomes" id="UP000591131">
    <property type="component" value="Unassembled WGS sequence"/>
</dbReference>
<keyword evidence="10" id="KW-1185">Reference proteome</keyword>
<dbReference type="InterPro" id="IPR001461">
    <property type="entry name" value="Aspartic_peptidase_A1"/>
</dbReference>
<dbReference type="PROSITE" id="PS51767">
    <property type="entry name" value="PEPTIDASE_A1"/>
    <property type="match status" value="1"/>
</dbReference>